<feature type="transmembrane region" description="Helical" evidence="2">
    <location>
        <begin position="214"/>
        <end position="232"/>
    </location>
</feature>
<proteinExistence type="predicted"/>
<evidence type="ECO:0000256" key="1">
    <source>
        <dbReference type="SAM" id="MobiDB-lite"/>
    </source>
</evidence>
<reference evidence="3 4" key="1">
    <citation type="submission" date="2018-11" db="EMBL/GenBank/DDBJ databases">
        <title>Lysobacter cryohumiis sp. nov., isolated from soil in the Tianshan Mountains, Xinjiang, China.</title>
        <authorList>
            <person name="Luo Y."/>
            <person name="Sheng H."/>
        </authorList>
    </citation>
    <scope>NUCLEOTIDE SEQUENCE [LARGE SCALE GENOMIC DNA]</scope>
    <source>
        <strain evidence="3 4">ZS60</strain>
    </source>
</reference>
<protein>
    <submittedName>
        <fullName evidence="3">CDP-alcohol phosphatidyltransferase family protein</fullName>
    </submittedName>
</protein>
<dbReference type="InterPro" id="IPR000462">
    <property type="entry name" value="CDP-OH_P_trans"/>
</dbReference>
<keyword evidence="3" id="KW-0808">Transferase</keyword>
<evidence type="ECO:0000313" key="4">
    <source>
        <dbReference type="Proteomes" id="UP000267049"/>
    </source>
</evidence>
<sequence length="253" mass="27591">MRKQGAFSRRRHPQFPDARPTAKLRRWSALWTGVRSPGLASIYALKGRFQALLRPAVRRLHALGATANQVTVTAALLSLVVAGLVWWQAPLRPWVFALLPVWMFARMALNAIDGMLAREFAQQSPLGAFLNELGDVIADAALYLSLLAVAGMAAWPLWLLVWLAALSEYAGVLGLMVGAQRRYDGPMGKSDRAFVIGTLGLLLALGLIDAMAVQWVVLAMAVLCAWTVVRRVRAGLAQARTGNDVTDHRRSGT</sequence>
<comment type="caution">
    <text evidence="3">The sequence shown here is derived from an EMBL/GenBank/DDBJ whole genome shotgun (WGS) entry which is preliminary data.</text>
</comment>
<organism evidence="3 4">
    <name type="scientific">Montanilutibacter psychrotolerans</name>
    <dbReference type="NCBI Taxonomy" id="1327343"/>
    <lineage>
        <taxon>Bacteria</taxon>
        <taxon>Pseudomonadati</taxon>
        <taxon>Pseudomonadota</taxon>
        <taxon>Gammaproteobacteria</taxon>
        <taxon>Lysobacterales</taxon>
        <taxon>Lysobacteraceae</taxon>
        <taxon>Montanilutibacter</taxon>
    </lineage>
</organism>
<feature type="compositionally biased region" description="Basic residues" evidence="1">
    <location>
        <begin position="1"/>
        <end position="13"/>
    </location>
</feature>
<dbReference type="Pfam" id="PF01066">
    <property type="entry name" value="CDP-OH_P_transf"/>
    <property type="match status" value="1"/>
</dbReference>
<keyword evidence="4" id="KW-1185">Reference proteome</keyword>
<dbReference type="Gene3D" id="1.20.120.1760">
    <property type="match status" value="1"/>
</dbReference>
<keyword evidence="2" id="KW-0812">Transmembrane</keyword>
<dbReference type="AlphaFoldDB" id="A0A3M8SU38"/>
<keyword evidence="2" id="KW-0472">Membrane</keyword>
<feature type="transmembrane region" description="Helical" evidence="2">
    <location>
        <begin position="93"/>
        <end position="112"/>
    </location>
</feature>
<feature type="transmembrane region" description="Helical" evidence="2">
    <location>
        <begin position="133"/>
        <end position="153"/>
    </location>
</feature>
<dbReference type="InterPro" id="IPR043130">
    <property type="entry name" value="CDP-OH_PTrfase_TM_dom"/>
</dbReference>
<name>A0A3M8SU38_9GAMM</name>
<evidence type="ECO:0000256" key="2">
    <source>
        <dbReference type="SAM" id="Phobius"/>
    </source>
</evidence>
<accession>A0A3M8SU38</accession>
<dbReference type="Proteomes" id="UP000267049">
    <property type="component" value="Unassembled WGS sequence"/>
</dbReference>
<feature type="transmembrane region" description="Helical" evidence="2">
    <location>
        <begin position="62"/>
        <end position="87"/>
    </location>
</feature>
<dbReference type="GO" id="GO:0016780">
    <property type="term" value="F:phosphotransferase activity, for other substituted phosphate groups"/>
    <property type="evidence" value="ECO:0007669"/>
    <property type="project" value="InterPro"/>
</dbReference>
<dbReference type="GO" id="GO:0016020">
    <property type="term" value="C:membrane"/>
    <property type="evidence" value="ECO:0007669"/>
    <property type="project" value="InterPro"/>
</dbReference>
<keyword evidence="2" id="KW-1133">Transmembrane helix</keyword>
<dbReference type="GO" id="GO:0008654">
    <property type="term" value="P:phospholipid biosynthetic process"/>
    <property type="evidence" value="ECO:0007669"/>
    <property type="project" value="InterPro"/>
</dbReference>
<evidence type="ECO:0000313" key="3">
    <source>
        <dbReference type="EMBL" id="RNF82252.1"/>
    </source>
</evidence>
<dbReference type="EMBL" id="RIBS01000009">
    <property type="protein sequence ID" value="RNF82252.1"/>
    <property type="molecule type" value="Genomic_DNA"/>
</dbReference>
<feature type="region of interest" description="Disordered" evidence="1">
    <location>
        <begin position="1"/>
        <end position="20"/>
    </location>
</feature>
<feature type="transmembrane region" description="Helical" evidence="2">
    <location>
        <begin position="159"/>
        <end position="179"/>
    </location>
</feature>
<dbReference type="OrthoDB" id="1034332at2"/>
<gene>
    <name evidence="3" type="ORF">EER27_15175</name>
</gene>